<protein>
    <recommendedName>
        <fullName evidence="3">histidine kinase</fullName>
        <ecNumber evidence="3">2.7.13.3</ecNumber>
    </recommendedName>
</protein>
<dbReference type="Pfam" id="PF00512">
    <property type="entry name" value="HisKA"/>
    <property type="match status" value="1"/>
</dbReference>
<dbReference type="Pfam" id="PF02518">
    <property type="entry name" value="HATPase_c"/>
    <property type="match status" value="1"/>
</dbReference>
<dbReference type="GO" id="GO:0016036">
    <property type="term" value="P:cellular response to phosphate starvation"/>
    <property type="evidence" value="ECO:0007669"/>
    <property type="project" value="TreeGrafter"/>
</dbReference>
<evidence type="ECO:0000259" key="9">
    <source>
        <dbReference type="PROSITE" id="PS50109"/>
    </source>
</evidence>
<organism evidence="10">
    <name type="scientific">Clostridioides difficile</name>
    <name type="common">Peptoclostridium difficile</name>
    <dbReference type="NCBI Taxonomy" id="1496"/>
    <lineage>
        <taxon>Bacteria</taxon>
        <taxon>Bacillati</taxon>
        <taxon>Bacillota</taxon>
        <taxon>Clostridia</taxon>
        <taxon>Peptostreptococcales</taxon>
        <taxon>Peptostreptococcaceae</taxon>
        <taxon>Clostridioides</taxon>
    </lineage>
</organism>
<dbReference type="PANTHER" id="PTHR45453:SF1">
    <property type="entry name" value="PHOSPHATE REGULON SENSOR PROTEIN PHOR"/>
    <property type="match status" value="1"/>
</dbReference>
<dbReference type="CDD" id="cd00082">
    <property type="entry name" value="HisKA"/>
    <property type="match status" value="1"/>
</dbReference>
<gene>
    <name evidence="12" type="ORF">BN1095_550045</name>
    <name evidence="10" type="ORF">BN1096_180081</name>
    <name evidence="11" type="ORF">BN1097_160084</name>
</gene>
<name>A0A069A591_CLODI</name>
<keyword evidence="7" id="KW-0902">Two-component regulatory system</keyword>
<dbReference type="EMBL" id="LK933238">
    <property type="protein sequence ID" value="CDT53612.1"/>
    <property type="molecule type" value="Genomic_DNA"/>
</dbReference>
<dbReference type="GO" id="GO:0005886">
    <property type="term" value="C:plasma membrane"/>
    <property type="evidence" value="ECO:0007669"/>
    <property type="project" value="TreeGrafter"/>
</dbReference>
<evidence type="ECO:0000313" key="10">
    <source>
        <dbReference type="EMBL" id="CDS83535.1"/>
    </source>
</evidence>
<feature type="transmembrane region" description="Helical" evidence="8">
    <location>
        <begin position="12"/>
        <end position="34"/>
    </location>
</feature>
<dbReference type="GO" id="GO:0000155">
    <property type="term" value="F:phosphorelay sensor kinase activity"/>
    <property type="evidence" value="ECO:0007669"/>
    <property type="project" value="InterPro"/>
</dbReference>
<evidence type="ECO:0000256" key="3">
    <source>
        <dbReference type="ARBA" id="ARBA00012438"/>
    </source>
</evidence>
<dbReference type="InterPro" id="IPR036097">
    <property type="entry name" value="HisK_dim/P_sf"/>
</dbReference>
<keyword evidence="8" id="KW-0812">Transmembrane</keyword>
<comment type="catalytic activity">
    <reaction evidence="1">
        <text>ATP + protein L-histidine = ADP + protein N-phospho-L-histidine.</text>
        <dbReference type="EC" id="2.7.13.3"/>
    </reaction>
</comment>
<proteinExistence type="predicted"/>
<dbReference type="CDD" id="cd00075">
    <property type="entry name" value="HATPase"/>
    <property type="match status" value="1"/>
</dbReference>
<evidence type="ECO:0000256" key="4">
    <source>
        <dbReference type="ARBA" id="ARBA00022553"/>
    </source>
</evidence>
<keyword evidence="8" id="KW-0472">Membrane</keyword>
<dbReference type="SMART" id="SM00387">
    <property type="entry name" value="HATPase_c"/>
    <property type="match status" value="1"/>
</dbReference>
<feature type="domain" description="Histidine kinase" evidence="9">
    <location>
        <begin position="184"/>
        <end position="393"/>
    </location>
</feature>
<dbReference type="SUPFAM" id="SSF47384">
    <property type="entry name" value="Homodimeric domain of signal transducing histidine kinase"/>
    <property type="match status" value="1"/>
</dbReference>
<dbReference type="AlphaFoldDB" id="A0A069A591"/>
<dbReference type="SMART" id="SM00388">
    <property type="entry name" value="HisKA"/>
    <property type="match status" value="1"/>
</dbReference>
<reference evidence="10" key="1">
    <citation type="submission" date="2014-07" db="EMBL/GenBank/DDBJ databases">
        <authorList>
            <person name="Monot Marc"/>
        </authorList>
    </citation>
    <scope>NUCLEOTIDE SEQUENCE</scope>
    <source>
        <strain evidence="12">7032989</strain>
        <strain evidence="11">7032994</strain>
    </source>
</reference>
<dbReference type="EC" id="2.7.13.3" evidence="3"/>
<dbReference type="PANTHER" id="PTHR45453">
    <property type="entry name" value="PHOSPHATE REGULON SENSOR PROTEIN PHOR"/>
    <property type="match status" value="1"/>
</dbReference>
<dbReference type="InterPro" id="IPR005467">
    <property type="entry name" value="His_kinase_dom"/>
</dbReference>
<evidence type="ECO:0000256" key="2">
    <source>
        <dbReference type="ARBA" id="ARBA00004370"/>
    </source>
</evidence>
<evidence type="ECO:0000256" key="6">
    <source>
        <dbReference type="ARBA" id="ARBA00022777"/>
    </source>
</evidence>
<evidence type="ECO:0000256" key="1">
    <source>
        <dbReference type="ARBA" id="ARBA00000085"/>
    </source>
</evidence>
<dbReference type="RefSeq" id="WP_021390027.1">
    <property type="nucleotide sequence ID" value="NZ_BBYB01000040.1"/>
</dbReference>
<keyword evidence="5" id="KW-0808">Transferase</keyword>
<sequence length="393" mass="44781">MKTPRNINSTVVFIIFCLIVTFLLTVILTTITSFNEYNVLSKALGASYEYNPKSTESILKSLKNSSDKDFKTGNEILSKHGYSKSTFWSKNFFYFLVISFGIISTMATVVYIIKHRTNKQKLSRINNLTQYLEEVNLGKESVLLRCEDEFSHLEDEIYKTVGELRCSKEFALKERQTLSDNLADIAHQLKTPITSMSLMAQLLSENCPDEEIDYINRLTNQISRLERLVSSLLTLSKLDASTLIFESKLIDVHSLLTYAIEPIEGSLREKHQTFTIEASPSVEFEIDINWTLEALLNILKNCSEHIEDGGYIVAYYSQNPLYVEIIIEDNGKGFAQEELPYIFNRFYRGKNASKDSIGIGLALSKSIIERQNGTIHAENCHNGGARFIIKFYT</sequence>
<dbReference type="Gene3D" id="3.30.565.10">
    <property type="entry name" value="Histidine kinase-like ATPase, C-terminal domain"/>
    <property type="match status" value="1"/>
</dbReference>
<evidence type="ECO:0000256" key="7">
    <source>
        <dbReference type="ARBA" id="ARBA00023012"/>
    </source>
</evidence>
<dbReference type="InterPro" id="IPR036890">
    <property type="entry name" value="HATPase_C_sf"/>
</dbReference>
<dbReference type="InterPro" id="IPR003594">
    <property type="entry name" value="HATPase_dom"/>
</dbReference>
<keyword evidence="8" id="KW-1133">Transmembrane helix</keyword>
<keyword evidence="6 10" id="KW-0418">Kinase</keyword>
<keyword evidence="4" id="KW-0597">Phosphoprotein</keyword>
<dbReference type="EMBL" id="LK932350">
    <property type="protein sequence ID" value="CDS83642.1"/>
    <property type="molecule type" value="Genomic_DNA"/>
</dbReference>
<dbReference type="InterPro" id="IPR003661">
    <property type="entry name" value="HisK_dim/P_dom"/>
</dbReference>
<dbReference type="EMBL" id="LK932467">
    <property type="protein sequence ID" value="CDS83535.1"/>
    <property type="molecule type" value="Genomic_DNA"/>
</dbReference>
<feature type="transmembrane region" description="Helical" evidence="8">
    <location>
        <begin position="92"/>
        <end position="113"/>
    </location>
</feature>
<dbReference type="Gene3D" id="1.10.287.130">
    <property type="match status" value="1"/>
</dbReference>
<evidence type="ECO:0000313" key="11">
    <source>
        <dbReference type="EMBL" id="CDS83642.1"/>
    </source>
</evidence>
<dbReference type="PROSITE" id="PS50109">
    <property type="entry name" value="HIS_KIN"/>
    <property type="match status" value="1"/>
</dbReference>
<dbReference type="InterPro" id="IPR050351">
    <property type="entry name" value="BphY/WalK/GraS-like"/>
</dbReference>
<dbReference type="InterPro" id="IPR004358">
    <property type="entry name" value="Sig_transdc_His_kin-like_C"/>
</dbReference>
<dbReference type="PRINTS" id="PR00344">
    <property type="entry name" value="BCTRLSENSOR"/>
</dbReference>
<dbReference type="GO" id="GO:0004721">
    <property type="term" value="F:phosphoprotein phosphatase activity"/>
    <property type="evidence" value="ECO:0007669"/>
    <property type="project" value="TreeGrafter"/>
</dbReference>
<accession>A0A069A591</accession>
<evidence type="ECO:0000256" key="5">
    <source>
        <dbReference type="ARBA" id="ARBA00022679"/>
    </source>
</evidence>
<dbReference type="SUPFAM" id="SSF55874">
    <property type="entry name" value="ATPase domain of HSP90 chaperone/DNA topoisomerase II/histidine kinase"/>
    <property type="match status" value="1"/>
</dbReference>
<evidence type="ECO:0000256" key="8">
    <source>
        <dbReference type="SAM" id="Phobius"/>
    </source>
</evidence>
<evidence type="ECO:0000313" key="12">
    <source>
        <dbReference type="EMBL" id="CDT53612.1"/>
    </source>
</evidence>
<comment type="subcellular location">
    <subcellularLocation>
        <location evidence="2">Membrane</location>
    </subcellularLocation>
</comment>